<comment type="similarity">
    <text evidence="2">Belongs to the isomerase IolB family.</text>
</comment>
<dbReference type="SUPFAM" id="SSF51182">
    <property type="entry name" value="RmlC-like cupins"/>
    <property type="match status" value="1"/>
</dbReference>
<sequence>MKKPGGAVPALFGSCFKFEKEALSMSHLLRKPQANELSQGVKLVHEVKKSNSDLSYVEFKVLDLAPGSSYEESLSKQECCIVALTGKITATDHEQTFENIGTRESVFERKPTDSVYVSNDRKFGITAVTEARVALCYSPSENQLPTKLIKAEDNGIENRGKFSNKRTVHNILPDSDPSANSLLVVEVYTESGNWSSYPPHKHDQDNLPEESFLEETYYHELDPQQGFVFQRVYTDDGSIDETMTVENGNVVIVPAGYHPVGVPDGYTSYYLNVMAGPTRKWKFHNDPDHEWILER</sequence>
<dbReference type="Pfam" id="PF04962">
    <property type="entry name" value="KduI"/>
    <property type="match status" value="1"/>
</dbReference>
<dbReference type="AlphaFoldDB" id="A0A8B5YCL3"/>
<dbReference type="GO" id="GO:0008880">
    <property type="term" value="F:glucuronate isomerase activity"/>
    <property type="evidence" value="ECO:0007669"/>
    <property type="project" value="InterPro"/>
</dbReference>
<dbReference type="UniPathway" id="UPA00076">
    <property type="reaction ID" value="UER00920"/>
</dbReference>
<dbReference type="PROSITE" id="PS51257">
    <property type="entry name" value="PROKAR_LIPOPROTEIN"/>
    <property type="match status" value="1"/>
</dbReference>
<dbReference type="PANTHER" id="PTHR39193:SF1">
    <property type="entry name" value="5-DEOXY-GLUCURONATE ISOMERASE"/>
    <property type="match status" value="1"/>
</dbReference>
<dbReference type="GO" id="GO:0102482">
    <property type="term" value="F:5-deoxy-D-glucuronate isomerase activity"/>
    <property type="evidence" value="ECO:0007669"/>
    <property type="project" value="UniProtKB-EC"/>
</dbReference>
<keyword evidence="1 2" id="KW-0413">Isomerase</keyword>
<comment type="pathway">
    <text evidence="2">Polyol metabolism; myo-inositol degradation into acetyl-CoA; acetyl-CoA from myo-inositol: step 4/7.</text>
</comment>
<dbReference type="Gene3D" id="2.60.120.10">
    <property type="entry name" value="Jelly Rolls"/>
    <property type="match status" value="2"/>
</dbReference>
<dbReference type="InterPro" id="IPR014710">
    <property type="entry name" value="RmlC-like_jellyroll"/>
</dbReference>
<reference evidence="4 5" key="1">
    <citation type="submission" date="2019-06" db="EMBL/GenBank/DDBJ databases">
        <title>Genome sequence analysis of &gt;100 Bacillus licheniformis strains suggests intrinsic resistance to this species.</title>
        <authorList>
            <person name="Wels M."/>
            <person name="Siezen R.J."/>
            <person name="Johansen E."/>
            <person name="Stuer-Lauridsen B."/>
            <person name="Bjerre K."/>
            <person name="Nielsen B.K.K."/>
        </authorList>
    </citation>
    <scope>NUCLEOTIDE SEQUENCE [LARGE SCALE GENOMIC DNA]</scope>
    <source>
        <strain evidence="4 5">BAC-16736</strain>
    </source>
</reference>
<evidence type="ECO:0000313" key="4">
    <source>
        <dbReference type="EMBL" id="TWL27651.1"/>
    </source>
</evidence>
<evidence type="ECO:0000256" key="3">
    <source>
        <dbReference type="NCBIfam" id="TIGR04378"/>
    </source>
</evidence>
<gene>
    <name evidence="2" type="primary">iolB</name>
    <name evidence="4" type="ORF">CHCC16736_2972</name>
</gene>
<evidence type="ECO:0000256" key="2">
    <source>
        <dbReference type="HAMAP-Rule" id="MF_01673"/>
    </source>
</evidence>
<dbReference type="InterPro" id="IPR011051">
    <property type="entry name" value="RmlC_Cupin_sf"/>
</dbReference>
<dbReference type="HAMAP" id="MF_01673">
    <property type="entry name" value="IolB"/>
    <property type="match status" value="1"/>
</dbReference>
<dbReference type="NCBIfam" id="TIGR04378">
    <property type="entry name" value="myo_inos_iolB"/>
    <property type="match status" value="1"/>
</dbReference>
<evidence type="ECO:0000256" key="1">
    <source>
        <dbReference type="ARBA" id="ARBA00023235"/>
    </source>
</evidence>
<organism evidence="4 5">
    <name type="scientific">Bacillus licheniformis</name>
    <dbReference type="NCBI Taxonomy" id="1402"/>
    <lineage>
        <taxon>Bacteria</taxon>
        <taxon>Bacillati</taxon>
        <taxon>Bacillota</taxon>
        <taxon>Bacilli</taxon>
        <taxon>Bacillales</taxon>
        <taxon>Bacillaceae</taxon>
        <taxon>Bacillus</taxon>
    </lineage>
</organism>
<dbReference type="InterPro" id="IPR023770">
    <property type="entry name" value="IolB_Bacilli"/>
</dbReference>
<protein>
    <recommendedName>
        <fullName evidence="2 3">5-deoxy-glucuronate isomerase</fullName>
        <shortName evidence="2">5DG isomerase</shortName>
        <ecNumber evidence="2 3">5.3.1.30</ecNumber>
    </recommendedName>
</protein>
<dbReference type="PIRSF" id="PIRSF036628">
    <property type="entry name" value="IolB"/>
    <property type="match status" value="1"/>
</dbReference>
<comment type="function">
    <text evidence="2">Involved in the isomerization of 5-deoxy-glucuronate (5DG) to 5-dehydro-2-deoxy-D-gluconate (DKG or 2-deoxy-5-keto-D-gluconate).</text>
</comment>
<accession>A0A8B5YCL3</accession>
<dbReference type="EMBL" id="NILC01000023">
    <property type="protein sequence ID" value="TWL27651.1"/>
    <property type="molecule type" value="Genomic_DNA"/>
</dbReference>
<proteinExistence type="inferred from homology"/>
<dbReference type="PANTHER" id="PTHR39193">
    <property type="entry name" value="5-DEOXY-GLUCURONATE ISOMERASE"/>
    <property type="match status" value="1"/>
</dbReference>
<dbReference type="InterPro" id="IPR021120">
    <property type="entry name" value="KduI/IolB_isomerase"/>
</dbReference>
<dbReference type="InterPro" id="IPR024203">
    <property type="entry name" value="Deoxy-glucuronate_isom_IolB"/>
</dbReference>
<dbReference type="GO" id="GO:0019310">
    <property type="term" value="P:inositol catabolic process"/>
    <property type="evidence" value="ECO:0007669"/>
    <property type="project" value="UniProtKB-UniRule"/>
</dbReference>
<comment type="caution">
    <text evidence="4">The sequence shown here is derived from an EMBL/GenBank/DDBJ whole genome shotgun (WGS) entry which is preliminary data.</text>
</comment>
<dbReference type="Proteomes" id="UP000435910">
    <property type="component" value="Unassembled WGS sequence"/>
</dbReference>
<evidence type="ECO:0000313" key="5">
    <source>
        <dbReference type="Proteomes" id="UP000435910"/>
    </source>
</evidence>
<comment type="catalytic activity">
    <reaction evidence="2">
        <text>5-deoxy-D-glucuronate = 5-dehydro-2-deoxy-D-gluconate</text>
        <dbReference type="Rhea" id="RHEA:25840"/>
        <dbReference type="ChEBI" id="CHEBI:16669"/>
        <dbReference type="ChEBI" id="CHEBI:58852"/>
        <dbReference type="EC" id="5.3.1.30"/>
    </reaction>
</comment>
<name>A0A8B5YCL3_BACLI</name>
<dbReference type="EC" id="5.3.1.30" evidence="2 3"/>